<evidence type="ECO:0000256" key="4">
    <source>
        <dbReference type="ARBA" id="ARBA00023136"/>
    </source>
</evidence>
<evidence type="ECO:0000313" key="8">
    <source>
        <dbReference type="EMBL" id="KAL2829397.1"/>
    </source>
</evidence>
<evidence type="ECO:0000256" key="6">
    <source>
        <dbReference type="SAM" id="Phobius"/>
    </source>
</evidence>
<feature type="signal peptide" evidence="7">
    <location>
        <begin position="1"/>
        <end position="21"/>
    </location>
</feature>
<proteinExistence type="predicted"/>
<evidence type="ECO:0000256" key="1">
    <source>
        <dbReference type="ARBA" id="ARBA00004167"/>
    </source>
</evidence>
<keyword evidence="4 6" id="KW-0472">Membrane</keyword>
<dbReference type="EMBL" id="JBFXLS010000016">
    <property type="protein sequence ID" value="KAL2829397.1"/>
    <property type="molecule type" value="Genomic_DNA"/>
</dbReference>
<comment type="subcellular location">
    <subcellularLocation>
        <location evidence="1">Membrane</location>
        <topology evidence="1">Single-pass membrane protein</topology>
    </subcellularLocation>
</comment>
<evidence type="ECO:0000313" key="9">
    <source>
        <dbReference type="Proteomes" id="UP001610335"/>
    </source>
</evidence>
<keyword evidence="7" id="KW-0732">Signal</keyword>
<name>A0ABR4IP42_9EURO</name>
<feature type="chain" id="PRO_5047404767" description="Mid2 domain-containing protein" evidence="7">
    <location>
        <begin position="22"/>
        <end position="288"/>
    </location>
</feature>
<dbReference type="PANTHER" id="PTHR15549">
    <property type="entry name" value="PAIRED IMMUNOGLOBULIN-LIKE TYPE 2 RECEPTOR"/>
    <property type="match status" value="1"/>
</dbReference>
<dbReference type="Proteomes" id="UP001610335">
    <property type="component" value="Unassembled WGS sequence"/>
</dbReference>
<feature type="transmembrane region" description="Helical" evidence="6">
    <location>
        <begin position="183"/>
        <end position="204"/>
    </location>
</feature>
<organism evidence="8 9">
    <name type="scientific">Aspergillus cavernicola</name>
    <dbReference type="NCBI Taxonomy" id="176166"/>
    <lineage>
        <taxon>Eukaryota</taxon>
        <taxon>Fungi</taxon>
        <taxon>Dikarya</taxon>
        <taxon>Ascomycota</taxon>
        <taxon>Pezizomycotina</taxon>
        <taxon>Eurotiomycetes</taxon>
        <taxon>Eurotiomycetidae</taxon>
        <taxon>Eurotiales</taxon>
        <taxon>Aspergillaceae</taxon>
        <taxon>Aspergillus</taxon>
        <taxon>Aspergillus subgen. Nidulantes</taxon>
    </lineage>
</organism>
<gene>
    <name evidence="8" type="ORF">BDW59DRAFT_158986</name>
</gene>
<evidence type="ECO:0000256" key="2">
    <source>
        <dbReference type="ARBA" id="ARBA00022692"/>
    </source>
</evidence>
<keyword evidence="3 6" id="KW-1133">Transmembrane helix</keyword>
<evidence type="ECO:0000256" key="7">
    <source>
        <dbReference type="SAM" id="SignalP"/>
    </source>
</evidence>
<evidence type="ECO:0000256" key="5">
    <source>
        <dbReference type="SAM" id="MobiDB-lite"/>
    </source>
</evidence>
<feature type="region of interest" description="Disordered" evidence="5">
    <location>
        <begin position="134"/>
        <end position="176"/>
    </location>
</feature>
<protein>
    <recommendedName>
        <fullName evidence="10">Mid2 domain-containing protein</fullName>
    </recommendedName>
</protein>
<evidence type="ECO:0008006" key="10">
    <source>
        <dbReference type="Google" id="ProtNLM"/>
    </source>
</evidence>
<dbReference type="InterPro" id="IPR051694">
    <property type="entry name" value="Immunoregulatory_rcpt-like"/>
</dbReference>
<accession>A0ABR4IP42</accession>
<keyword evidence="2 6" id="KW-0812">Transmembrane</keyword>
<feature type="compositionally biased region" description="Low complexity" evidence="5">
    <location>
        <begin position="134"/>
        <end position="161"/>
    </location>
</feature>
<reference evidence="8 9" key="1">
    <citation type="submission" date="2024-07" db="EMBL/GenBank/DDBJ databases">
        <title>Section-level genome sequencing and comparative genomics of Aspergillus sections Usti and Cavernicolus.</title>
        <authorList>
            <consortium name="Lawrence Berkeley National Laboratory"/>
            <person name="Nybo J.L."/>
            <person name="Vesth T.C."/>
            <person name="Theobald S."/>
            <person name="Frisvad J.C."/>
            <person name="Larsen T.O."/>
            <person name="Kjaerboelling I."/>
            <person name="Rothschild-Mancinelli K."/>
            <person name="Lyhne E.K."/>
            <person name="Kogle M.E."/>
            <person name="Barry K."/>
            <person name="Clum A."/>
            <person name="Na H."/>
            <person name="Ledsgaard L."/>
            <person name="Lin J."/>
            <person name="Lipzen A."/>
            <person name="Kuo A."/>
            <person name="Riley R."/>
            <person name="Mondo S."/>
            <person name="LaButti K."/>
            <person name="Haridas S."/>
            <person name="Pangalinan J."/>
            <person name="Salamov A.A."/>
            <person name="Simmons B.A."/>
            <person name="Magnuson J.K."/>
            <person name="Chen J."/>
            <person name="Drula E."/>
            <person name="Henrissat B."/>
            <person name="Wiebenga A."/>
            <person name="Lubbers R.J."/>
            <person name="Gomes A.C."/>
            <person name="Makela M.R."/>
            <person name="Stajich J."/>
            <person name="Grigoriev I.V."/>
            <person name="Mortensen U.H."/>
            <person name="De vries R.P."/>
            <person name="Baker S.E."/>
            <person name="Andersen M.R."/>
        </authorList>
    </citation>
    <scope>NUCLEOTIDE SEQUENCE [LARGE SCALE GENOMIC DNA]</scope>
    <source>
        <strain evidence="8 9">CBS 600.67</strain>
    </source>
</reference>
<evidence type="ECO:0000256" key="3">
    <source>
        <dbReference type="ARBA" id="ARBA00022989"/>
    </source>
</evidence>
<sequence>MVASMVTSVVLLLWTVAATLAEDYFFLVAPLEEAVLRTDDFTVVWSCNYDCEGPFTVQLSNPGASGSDNHPLITTVDAPDSSTTLPASFLPAMRPRETSVLDFAFYSMISGDWSGITIQGVSLIAPAPTTDTITQTQTVTATPPPRTITATAEHTPTPSATAEEEEEGEEEIRSGGLSTGAKAGIAVGVCAGVLLLAAGGFMLLRRRRKIHRVPGVLSARPVDVGGSLIVNAAVVAGTESHGQLLGDKDIVEPSAYIKSDPGQQVQKKLLGETIKEMEFLTTLPPAFA</sequence>
<dbReference type="CDD" id="cd12087">
    <property type="entry name" value="TM_EGFR-like"/>
    <property type="match status" value="1"/>
</dbReference>
<keyword evidence="9" id="KW-1185">Reference proteome</keyword>
<comment type="caution">
    <text evidence="8">The sequence shown here is derived from an EMBL/GenBank/DDBJ whole genome shotgun (WGS) entry which is preliminary data.</text>
</comment>